<gene>
    <name evidence="2" type="ORF">CP97_13830</name>
</gene>
<keyword evidence="1" id="KW-0812">Transmembrane</keyword>
<evidence type="ECO:0008006" key="4">
    <source>
        <dbReference type="Google" id="ProtNLM"/>
    </source>
</evidence>
<sequence length="156" mass="17359">MNFFLPGEDLMIAQTIQLALTPVFVLVAIGSIISTLSQRLGRVVDRSRDLQALHGKTEGEEHDMIVRQMRMSDERIALIGRALLQLVLSALSIGVTVVLLFVQEFTQIGLNPFAAATFIVAIALLMWALVLFLRETRLAAATLRIPASYLERERKL</sequence>
<dbReference type="Pfam" id="PF11026">
    <property type="entry name" value="DUF2721"/>
    <property type="match status" value="1"/>
</dbReference>
<keyword evidence="3" id="KW-1185">Reference proteome</keyword>
<dbReference type="AlphaFoldDB" id="A0A0H4VFH1"/>
<evidence type="ECO:0000313" key="3">
    <source>
        <dbReference type="Proteomes" id="UP000059113"/>
    </source>
</evidence>
<reference evidence="3" key="2">
    <citation type="submission" date="2015-04" db="EMBL/GenBank/DDBJ databases">
        <title>The complete genome sequence of Erythrobacter sp. s21-N3.</title>
        <authorList>
            <person name="Zhuang L."/>
            <person name="Liu Y."/>
            <person name="Shao Z."/>
        </authorList>
    </citation>
    <scope>NUCLEOTIDE SEQUENCE [LARGE SCALE GENOMIC DNA]</scope>
    <source>
        <strain evidence="3">s21-N3</strain>
    </source>
</reference>
<organism evidence="2 3">
    <name type="scientific">Aurantiacibacter atlanticus</name>
    <dbReference type="NCBI Taxonomy" id="1648404"/>
    <lineage>
        <taxon>Bacteria</taxon>
        <taxon>Pseudomonadati</taxon>
        <taxon>Pseudomonadota</taxon>
        <taxon>Alphaproteobacteria</taxon>
        <taxon>Sphingomonadales</taxon>
        <taxon>Erythrobacteraceae</taxon>
        <taxon>Aurantiacibacter</taxon>
    </lineage>
</organism>
<dbReference type="EMBL" id="CP011310">
    <property type="protein sequence ID" value="AKQ43482.2"/>
    <property type="molecule type" value="Genomic_DNA"/>
</dbReference>
<dbReference type="InterPro" id="IPR021279">
    <property type="entry name" value="DUF2721"/>
</dbReference>
<proteinExistence type="predicted"/>
<dbReference type="KEGG" id="ery:CP97_13830"/>
<feature type="transmembrane region" description="Helical" evidence="1">
    <location>
        <begin position="12"/>
        <end position="36"/>
    </location>
</feature>
<name>A0A0H4VFH1_9SPHN</name>
<dbReference type="RefSeq" id="WP_227819612.1">
    <property type="nucleotide sequence ID" value="NZ_CP011310.1"/>
</dbReference>
<dbReference type="STRING" id="1648404.CP97_13830"/>
<feature type="transmembrane region" description="Helical" evidence="1">
    <location>
        <begin position="113"/>
        <end position="133"/>
    </location>
</feature>
<feature type="transmembrane region" description="Helical" evidence="1">
    <location>
        <begin position="78"/>
        <end position="101"/>
    </location>
</feature>
<evidence type="ECO:0000256" key="1">
    <source>
        <dbReference type="SAM" id="Phobius"/>
    </source>
</evidence>
<keyword evidence="1" id="KW-1133">Transmembrane helix</keyword>
<keyword evidence="1" id="KW-0472">Membrane</keyword>
<reference evidence="2 3" key="1">
    <citation type="journal article" date="2015" name="Int. J. Syst. Evol. Microbiol.">
        <title>Erythrobacter atlanticus sp. nov., a bacterium from ocean sediment able to degrade polycyclic aromatic hydrocarbons.</title>
        <authorList>
            <person name="Zhuang L."/>
            <person name="Liu Y."/>
            <person name="Wang L."/>
            <person name="Wang W."/>
            <person name="Shao Z."/>
        </authorList>
    </citation>
    <scope>NUCLEOTIDE SEQUENCE [LARGE SCALE GENOMIC DNA]</scope>
    <source>
        <strain evidence="3">s21-N3</strain>
    </source>
</reference>
<evidence type="ECO:0000313" key="2">
    <source>
        <dbReference type="EMBL" id="AKQ43482.2"/>
    </source>
</evidence>
<protein>
    <recommendedName>
        <fullName evidence="4">DUF2721 domain-containing protein</fullName>
    </recommendedName>
</protein>
<accession>A0A0H4VFH1</accession>
<dbReference type="Proteomes" id="UP000059113">
    <property type="component" value="Chromosome"/>
</dbReference>